<accession>A0A0K2URJ3</accession>
<proteinExistence type="predicted"/>
<feature type="region of interest" description="Disordered" evidence="1">
    <location>
        <begin position="41"/>
        <end position="63"/>
    </location>
</feature>
<evidence type="ECO:0000256" key="1">
    <source>
        <dbReference type="SAM" id="MobiDB-lite"/>
    </source>
</evidence>
<sequence>VSFGVYNTFSLFVNAKQLDRGKLLDLDTERKFSNLLGPMTLGKSSADLEDEIPSSSSSSRDAKAQTLVISMKDDVVLEEDLSSLYSQSMNS</sequence>
<protein>
    <submittedName>
        <fullName evidence="2">Uncharacterized protein</fullName>
    </submittedName>
</protein>
<name>A0A0K2URJ3_LEPSM</name>
<organism evidence="2">
    <name type="scientific">Lepeophtheirus salmonis</name>
    <name type="common">Salmon louse</name>
    <name type="synonym">Caligus salmonis</name>
    <dbReference type="NCBI Taxonomy" id="72036"/>
    <lineage>
        <taxon>Eukaryota</taxon>
        <taxon>Metazoa</taxon>
        <taxon>Ecdysozoa</taxon>
        <taxon>Arthropoda</taxon>
        <taxon>Crustacea</taxon>
        <taxon>Multicrustacea</taxon>
        <taxon>Hexanauplia</taxon>
        <taxon>Copepoda</taxon>
        <taxon>Siphonostomatoida</taxon>
        <taxon>Caligidae</taxon>
        <taxon>Lepeophtheirus</taxon>
    </lineage>
</organism>
<reference evidence="2" key="1">
    <citation type="submission" date="2014-05" db="EMBL/GenBank/DDBJ databases">
        <authorList>
            <person name="Chronopoulou M."/>
        </authorList>
    </citation>
    <scope>NUCLEOTIDE SEQUENCE</scope>
    <source>
        <tissue evidence="2">Whole organism</tissue>
    </source>
</reference>
<dbReference type="EMBL" id="HACA01023507">
    <property type="protein sequence ID" value="CDW40868.1"/>
    <property type="molecule type" value="Transcribed_RNA"/>
</dbReference>
<dbReference type="AlphaFoldDB" id="A0A0K2URJ3"/>
<evidence type="ECO:0000313" key="2">
    <source>
        <dbReference type="EMBL" id="CDW40868.1"/>
    </source>
</evidence>
<feature type="non-terminal residue" evidence="2">
    <location>
        <position position="1"/>
    </location>
</feature>